<keyword evidence="1" id="KW-0677">Repeat</keyword>
<evidence type="ECO:0000313" key="7">
    <source>
        <dbReference type="Proteomes" id="UP000315349"/>
    </source>
</evidence>
<dbReference type="RefSeq" id="WP_145297515.1">
    <property type="nucleotide sequence ID" value="NZ_CP036299.1"/>
</dbReference>
<organism evidence="6 7">
    <name type="scientific">Planctopirus ephydatiae</name>
    <dbReference type="NCBI Taxonomy" id="2528019"/>
    <lineage>
        <taxon>Bacteria</taxon>
        <taxon>Pseudomonadati</taxon>
        <taxon>Planctomycetota</taxon>
        <taxon>Planctomycetia</taxon>
        <taxon>Planctomycetales</taxon>
        <taxon>Planctomycetaceae</taxon>
        <taxon>Planctopirus</taxon>
    </lineage>
</organism>
<feature type="repeat" description="TPR" evidence="3">
    <location>
        <begin position="562"/>
        <end position="595"/>
    </location>
</feature>
<feature type="transmembrane region" description="Helical" evidence="5">
    <location>
        <begin position="257"/>
        <end position="274"/>
    </location>
</feature>
<dbReference type="Pfam" id="PF13174">
    <property type="entry name" value="TPR_6"/>
    <property type="match status" value="1"/>
</dbReference>
<feature type="region of interest" description="Disordered" evidence="4">
    <location>
        <begin position="1"/>
        <end position="40"/>
    </location>
</feature>
<dbReference type="GO" id="GO:0035269">
    <property type="term" value="P:protein O-linked glycosylation via mannose"/>
    <property type="evidence" value="ECO:0007669"/>
    <property type="project" value="TreeGrafter"/>
</dbReference>
<dbReference type="EMBL" id="CP036299">
    <property type="protein sequence ID" value="QDV29535.1"/>
    <property type="molecule type" value="Genomic_DNA"/>
</dbReference>
<keyword evidence="5" id="KW-1133">Transmembrane helix</keyword>
<dbReference type="Proteomes" id="UP000315349">
    <property type="component" value="Chromosome"/>
</dbReference>
<feature type="compositionally biased region" description="Polar residues" evidence="4">
    <location>
        <begin position="1"/>
        <end position="16"/>
    </location>
</feature>
<feature type="repeat" description="TPR" evidence="3">
    <location>
        <begin position="495"/>
        <end position="528"/>
    </location>
</feature>
<dbReference type="InterPro" id="IPR019734">
    <property type="entry name" value="TPR_rpt"/>
</dbReference>
<dbReference type="AlphaFoldDB" id="A0A518GLJ8"/>
<dbReference type="SMART" id="SM00028">
    <property type="entry name" value="TPR"/>
    <property type="match status" value="3"/>
</dbReference>
<dbReference type="OrthoDB" id="232771at2"/>
<evidence type="ECO:0000313" key="6">
    <source>
        <dbReference type="EMBL" id="QDV29535.1"/>
    </source>
</evidence>
<evidence type="ECO:0000256" key="5">
    <source>
        <dbReference type="SAM" id="Phobius"/>
    </source>
</evidence>
<dbReference type="PROSITE" id="PS50005">
    <property type="entry name" value="TPR"/>
    <property type="match status" value="2"/>
</dbReference>
<accession>A0A518GLJ8</accession>
<gene>
    <name evidence="6" type="ORF">Spb1_14420</name>
</gene>
<feature type="transmembrane region" description="Helical" evidence="5">
    <location>
        <begin position="45"/>
        <end position="63"/>
    </location>
</feature>
<dbReference type="PANTHER" id="PTHR44227">
    <property type="match status" value="1"/>
</dbReference>
<keyword evidence="7" id="KW-1185">Reference proteome</keyword>
<feature type="transmembrane region" description="Helical" evidence="5">
    <location>
        <begin position="187"/>
        <end position="204"/>
    </location>
</feature>
<keyword evidence="5" id="KW-0812">Transmembrane</keyword>
<sequence>MNSANPRSTNRAQSSNIRHRTSSTEAIEEKPAKEQSAGFPSGKSWFSIFASISIAMLVIVAYSNATQAVFVFDGQAVLLGDKSIYQLWPPEYLWSNTRPVAYTTFAINYAIGADDPFGYQIVNVLIHIINSILLYRLVGEIIRRSPGMPPDLQRDSFQISLLISLIWALHPLQTQAVTYIYQRQESLATIWYLTALIGAVSTITTRRWIPACLTVLSLILGLASKELVVTAPLMILWLDRAFFSSTFRELFRLRWKFHLACWSTLATLFLIMWFHQEEYAKAGVGKTNHGTSWEYALTQPGVILKYLQLSIWPSGQALDPCWKWKASVFDALPEAWPFLLMLPIIGWIVFRYPRTGFLLGGWLLVLGPTSSFVPIADAYFEHRMYLPLAFLAAAFVLAIYQLARLASDQMHLPEKSSTWICTVICLPLALALAFVTHARNTVYRSEEIVFLDTIQKYPDAARPRSSLVRNYLADNRLEKAATHAAYLVRNYPRSAESYADFGLVLLAMKIPEDAAVMFRKAHELAPDNSLHLLNLGDALVEINPQEAVVALQKSAALKRDHVDTWYNLGRAYVRLNDLPKAEAALREGLTIPGPNFATRELLADVLLATGRREEAIDILNSLLQDRPESREILNKLQQATTSP</sequence>
<evidence type="ECO:0000256" key="4">
    <source>
        <dbReference type="SAM" id="MobiDB-lite"/>
    </source>
</evidence>
<dbReference type="GO" id="GO:0000030">
    <property type="term" value="F:mannosyltransferase activity"/>
    <property type="evidence" value="ECO:0007669"/>
    <property type="project" value="TreeGrafter"/>
</dbReference>
<reference evidence="6 7" key="1">
    <citation type="submission" date="2019-02" db="EMBL/GenBank/DDBJ databases">
        <title>Deep-cultivation of Planctomycetes and their phenomic and genomic characterization uncovers novel biology.</title>
        <authorList>
            <person name="Wiegand S."/>
            <person name="Jogler M."/>
            <person name="Boedeker C."/>
            <person name="Pinto D."/>
            <person name="Vollmers J."/>
            <person name="Rivas-Marin E."/>
            <person name="Kohn T."/>
            <person name="Peeters S.H."/>
            <person name="Heuer A."/>
            <person name="Rast P."/>
            <person name="Oberbeckmann S."/>
            <person name="Bunk B."/>
            <person name="Jeske O."/>
            <person name="Meyerdierks A."/>
            <person name="Storesund J.E."/>
            <person name="Kallscheuer N."/>
            <person name="Luecker S."/>
            <person name="Lage O.M."/>
            <person name="Pohl T."/>
            <person name="Merkel B.J."/>
            <person name="Hornburger P."/>
            <person name="Mueller R.-W."/>
            <person name="Bruemmer F."/>
            <person name="Labrenz M."/>
            <person name="Spormann A.M."/>
            <person name="Op den Camp H."/>
            <person name="Overmann J."/>
            <person name="Amann R."/>
            <person name="Jetten M.S.M."/>
            <person name="Mascher T."/>
            <person name="Medema M.H."/>
            <person name="Devos D.P."/>
            <person name="Kaster A.-K."/>
            <person name="Ovreas L."/>
            <person name="Rohde M."/>
            <person name="Galperin M.Y."/>
            <person name="Jogler C."/>
        </authorList>
    </citation>
    <scope>NUCLEOTIDE SEQUENCE [LARGE SCALE GENOMIC DNA]</scope>
    <source>
        <strain evidence="6 7">Spb1</strain>
    </source>
</reference>
<evidence type="ECO:0000256" key="1">
    <source>
        <dbReference type="ARBA" id="ARBA00022737"/>
    </source>
</evidence>
<feature type="transmembrane region" description="Helical" evidence="5">
    <location>
        <begin position="117"/>
        <end position="138"/>
    </location>
</feature>
<name>A0A518GLJ8_9PLAN</name>
<dbReference type="PANTHER" id="PTHR44227:SF3">
    <property type="entry name" value="PROTEIN O-MANNOSYL-TRANSFERASE TMTC4"/>
    <property type="match status" value="1"/>
</dbReference>
<dbReference type="InterPro" id="IPR052346">
    <property type="entry name" value="O-mannosyl-transferase_TMTC"/>
</dbReference>
<feature type="transmembrane region" description="Helical" evidence="5">
    <location>
        <begin position="331"/>
        <end position="350"/>
    </location>
</feature>
<feature type="transmembrane region" description="Helical" evidence="5">
    <location>
        <begin position="356"/>
        <end position="373"/>
    </location>
</feature>
<keyword evidence="5" id="KW-0472">Membrane</keyword>
<dbReference type="KEGG" id="peh:Spb1_14420"/>
<feature type="transmembrane region" description="Helical" evidence="5">
    <location>
        <begin position="416"/>
        <end position="435"/>
    </location>
</feature>
<proteinExistence type="predicted"/>
<protein>
    <submittedName>
        <fullName evidence="6">Tetratricopeptide repeat protein</fullName>
    </submittedName>
</protein>
<evidence type="ECO:0000256" key="3">
    <source>
        <dbReference type="PROSITE-ProRule" id="PRU00339"/>
    </source>
</evidence>
<dbReference type="Pfam" id="PF14559">
    <property type="entry name" value="TPR_19"/>
    <property type="match status" value="1"/>
</dbReference>
<feature type="transmembrane region" description="Helical" evidence="5">
    <location>
        <begin position="385"/>
        <end position="404"/>
    </location>
</feature>
<keyword evidence="2 3" id="KW-0802">TPR repeat</keyword>
<dbReference type="Gene3D" id="1.25.40.10">
    <property type="entry name" value="Tetratricopeptide repeat domain"/>
    <property type="match status" value="1"/>
</dbReference>
<feature type="transmembrane region" description="Helical" evidence="5">
    <location>
        <begin position="211"/>
        <end position="237"/>
    </location>
</feature>
<dbReference type="SUPFAM" id="SSF48452">
    <property type="entry name" value="TPR-like"/>
    <property type="match status" value="1"/>
</dbReference>
<dbReference type="InterPro" id="IPR011990">
    <property type="entry name" value="TPR-like_helical_dom_sf"/>
</dbReference>
<dbReference type="GO" id="GO:0030968">
    <property type="term" value="P:endoplasmic reticulum unfolded protein response"/>
    <property type="evidence" value="ECO:0007669"/>
    <property type="project" value="TreeGrafter"/>
</dbReference>
<evidence type="ECO:0000256" key="2">
    <source>
        <dbReference type="ARBA" id="ARBA00022803"/>
    </source>
</evidence>